<evidence type="ECO:0000256" key="1">
    <source>
        <dbReference type="ARBA" id="ARBA00022679"/>
    </source>
</evidence>
<dbReference type="Pfam" id="PF00583">
    <property type="entry name" value="Acetyltransf_1"/>
    <property type="match status" value="1"/>
</dbReference>
<proteinExistence type="predicted"/>
<sequence>MTTLRRARVDDVAVLVALVESAYRGDSSRAGWTTEADLLHGQRTDADEVGRVVADPRGRVLVLEDVDGGLLACCHLEPRAGGTAYFGMFAVRPGRQGGGVGSTVLAEAERVAAEELGATTLEMTVIRQRTELVAYYERRGWTWTGDTRPFPADDVRFGVPQRADLEFAVLSKPLV</sequence>
<organism evidence="4 5">
    <name type="scientific">Rhodococcus antarcticus</name>
    <dbReference type="NCBI Taxonomy" id="2987751"/>
    <lineage>
        <taxon>Bacteria</taxon>
        <taxon>Bacillati</taxon>
        <taxon>Actinomycetota</taxon>
        <taxon>Actinomycetes</taxon>
        <taxon>Mycobacteriales</taxon>
        <taxon>Nocardiaceae</taxon>
        <taxon>Rhodococcus</taxon>
    </lineage>
</organism>
<keyword evidence="5" id="KW-1185">Reference proteome</keyword>
<accession>A0ABY6NY78</accession>
<reference evidence="4" key="1">
    <citation type="submission" date="2022-10" db="EMBL/GenBank/DDBJ databases">
        <title>Rhodococcus sp.75.</title>
        <authorList>
            <person name="Sun M."/>
        </authorList>
    </citation>
    <scope>NUCLEOTIDE SEQUENCE</scope>
    <source>
        <strain evidence="4">75</strain>
    </source>
</reference>
<dbReference type="EMBL" id="CP110615">
    <property type="protein sequence ID" value="UZJ23996.1"/>
    <property type="molecule type" value="Genomic_DNA"/>
</dbReference>
<name>A0ABY6NY78_9NOCA</name>
<gene>
    <name evidence="4" type="ORF">RHODO2019_12490</name>
</gene>
<dbReference type="InterPro" id="IPR000182">
    <property type="entry name" value="GNAT_dom"/>
</dbReference>
<dbReference type="InterPro" id="IPR016181">
    <property type="entry name" value="Acyl_CoA_acyltransferase"/>
</dbReference>
<evidence type="ECO:0000256" key="2">
    <source>
        <dbReference type="ARBA" id="ARBA00023315"/>
    </source>
</evidence>
<dbReference type="PROSITE" id="PS51186">
    <property type="entry name" value="GNAT"/>
    <property type="match status" value="1"/>
</dbReference>
<evidence type="ECO:0000313" key="5">
    <source>
        <dbReference type="Proteomes" id="UP001164965"/>
    </source>
</evidence>
<keyword evidence="2" id="KW-0012">Acyltransferase</keyword>
<protein>
    <submittedName>
        <fullName evidence="4">GNAT family N-acetyltransferase</fullName>
    </submittedName>
</protein>
<dbReference type="RefSeq" id="WP_265382103.1">
    <property type="nucleotide sequence ID" value="NZ_CP110615.1"/>
</dbReference>
<dbReference type="Gene3D" id="3.40.630.30">
    <property type="match status" value="1"/>
</dbReference>
<dbReference type="PANTHER" id="PTHR43877">
    <property type="entry name" value="AMINOALKYLPHOSPHONATE N-ACETYLTRANSFERASE-RELATED-RELATED"/>
    <property type="match status" value="1"/>
</dbReference>
<evidence type="ECO:0000259" key="3">
    <source>
        <dbReference type="PROSITE" id="PS51186"/>
    </source>
</evidence>
<feature type="domain" description="N-acetyltransferase" evidence="3">
    <location>
        <begin position="2"/>
        <end position="162"/>
    </location>
</feature>
<dbReference type="Proteomes" id="UP001164965">
    <property type="component" value="Chromosome"/>
</dbReference>
<keyword evidence="1" id="KW-0808">Transferase</keyword>
<dbReference type="InterPro" id="IPR050832">
    <property type="entry name" value="Bact_Acetyltransf"/>
</dbReference>
<dbReference type="SUPFAM" id="SSF55729">
    <property type="entry name" value="Acyl-CoA N-acyltransferases (Nat)"/>
    <property type="match status" value="1"/>
</dbReference>
<evidence type="ECO:0000313" key="4">
    <source>
        <dbReference type="EMBL" id="UZJ23996.1"/>
    </source>
</evidence>